<comment type="caution">
    <text evidence="6">The sequence shown here is derived from an EMBL/GenBank/DDBJ whole genome shotgun (WGS) entry which is preliminary data.</text>
</comment>
<dbReference type="InterPro" id="IPR035595">
    <property type="entry name" value="UDP_glycos_trans_CS"/>
</dbReference>
<evidence type="ECO:0000256" key="4">
    <source>
        <dbReference type="RuleBase" id="RU362057"/>
    </source>
</evidence>
<dbReference type="Gene3D" id="3.40.50.2000">
    <property type="entry name" value="Glycogen Phosphorylase B"/>
    <property type="match status" value="2"/>
</dbReference>
<dbReference type="Proteomes" id="UP001187192">
    <property type="component" value="Unassembled WGS sequence"/>
</dbReference>
<dbReference type="GO" id="GO:1901137">
    <property type="term" value="P:carbohydrate derivative biosynthetic process"/>
    <property type="evidence" value="ECO:0007669"/>
    <property type="project" value="UniProtKB-ARBA"/>
</dbReference>
<dbReference type="PANTHER" id="PTHR48044:SF48">
    <property type="entry name" value="GLYCOSYLTRANSFERASE"/>
    <property type="match status" value="1"/>
</dbReference>
<dbReference type="EMBL" id="BTGU01000057">
    <property type="protein sequence ID" value="GMN55385.1"/>
    <property type="molecule type" value="Genomic_DNA"/>
</dbReference>
<dbReference type="InterPro" id="IPR002213">
    <property type="entry name" value="UDP_glucos_trans"/>
</dbReference>
<evidence type="ECO:0000256" key="1">
    <source>
        <dbReference type="ARBA" id="ARBA00009995"/>
    </source>
</evidence>
<reference evidence="6" key="1">
    <citation type="submission" date="2023-07" db="EMBL/GenBank/DDBJ databases">
        <title>draft genome sequence of fig (Ficus carica).</title>
        <authorList>
            <person name="Takahashi T."/>
            <person name="Nishimura K."/>
        </authorList>
    </citation>
    <scope>NUCLEOTIDE SEQUENCE</scope>
</reference>
<dbReference type="AlphaFoldDB" id="A0AA88AMM1"/>
<sequence length="474" mass="53396">MAIDDHHPHQQDHAAINRSSLPPVAVVMVPFPAHSHLNQLLQLSHIISSHNNIKVHYVGFSVHNSQVKSRATHVLNPERIEFHDFPTPHFQSPPPNDTKFPSHLLPSFEAFTNLRQPVKSLLTSLSETARRVVVIHDLLISSVVQDASSLPNTEAYIFNSISAVSKFAFLRDVMGFKPGSHPKIPPYEGRCSAEFEAFVDYQFQFVPVNKSGHLFNTSRLLESDFLDLILEKETEINREMKLWAIGPLDTVTIFKQISNSSSHKQKDCLEWLDRQRPNSVLYVSFGTTTFMENEQIRELAIGLELSEVNFLWVLRDADKGNVFDEVRRPQLPDGFEERVKEKGMVVRDWAPQLEILGHRATGGFMSHCGWNSCLESLSLGVPIAAWPIHTDQPISAALITEVLKVGVFVRNRGQSDELVSSSAIRDAVKRLMASEEGDEMRIRAEELGCELRKATAEGGVSRMELDSFIAHITR</sequence>
<dbReference type="PANTHER" id="PTHR48044">
    <property type="entry name" value="GLYCOSYLTRANSFERASE"/>
    <property type="match status" value="1"/>
</dbReference>
<accession>A0AA88AMM1</accession>
<evidence type="ECO:0000313" key="7">
    <source>
        <dbReference type="Proteomes" id="UP001187192"/>
    </source>
</evidence>
<dbReference type="Pfam" id="PF00201">
    <property type="entry name" value="UDPGT"/>
    <property type="match status" value="1"/>
</dbReference>
<evidence type="ECO:0000256" key="3">
    <source>
        <dbReference type="RuleBase" id="RU003718"/>
    </source>
</evidence>
<name>A0AA88AMM1_FICCA</name>
<dbReference type="PROSITE" id="PS00375">
    <property type="entry name" value="UDPGT"/>
    <property type="match status" value="1"/>
</dbReference>
<dbReference type="CDD" id="cd03784">
    <property type="entry name" value="GT1_Gtf-like"/>
    <property type="match status" value="1"/>
</dbReference>
<dbReference type="Pfam" id="PF26168">
    <property type="entry name" value="Glyco_transf_N"/>
    <property type="match status" value="1"/>
</dbReference>
<dbReference type="GO" id="GO:0008194">
    <property type="term" value="F:UDP-glycosyltransferase activity"/>
    <property type="evidence" value="ECO:0007669"/>
    <property type="project" value="InterPro"/>
</dbReference>
<dbReference type="InterPro" id="IPR058980">
    <property type="entry name" value="Glyco_transf_N"/>
</dbReference>
<comment type="similarity">
    <text evidence="1 3">Belongs to the UDP-glycosyltransferase family.</text>
</comment>
<dbReference type="Gramene" id="FCD_00032649-RA">
    <property type="protein sequence ID" value="FCD_00032649-RA:cds"/>
    <property type="gene ID" value="FCD_00032649"/>
</dbReference>
<organism evidence="6 7">
    <name type="scientific">Ficus carica</name>
    <name type="common">Common fig</name>
    <dbReference type="NCBI Taxonomy" id="3494"/>
    <lineage>
        <taxon>Eukaryota</taxon>
        <taxon>Viridiplantae</taxon>
        <taxon>Streptophyta</taxon>
        <taxon>Embryophyta</taxon>
        <taxon>Tracheophyta</taxon>
        <taxon>Spermatophyta</taxon>
        <taxon>Magnoliopsida</taxon>
        <taxon>eudicotyledons</taxon>
        <taxon>Gunneridae</taxon>
        <taxon>Pentapetalae</taxon>
        <taxon>rosids</taxon>
        <taxon>fabids</taxon>
        <taxon>Rosales</taxon>
        <taxon>Moraceae</taxon>
        <taxon>Ficeae</taxon>
        <taxon>Ficus</taxon>
    </lineage>
</organism>
<dbReference type="SUPFAM" id="SSF53756">
    <property type="entry name" value="UDP-Glycosyltransferase/glycogen phosphorylase"/>
    <property type="match status" value="1"/>
</dbReference>
<gene>
    <name evidence="6" type="ORF">TIFTF001_024497</name>
</gene>
<evidence type="ECO:0000256" key="2">
    <source>
        <dbReference type="ARBA" id="ARBA00022679"/>
    </source>
</evidence>
<dbReference type="EC" id="2.4.1.-" evidence="4"/>
<protein>
    <recommendedName>
        <fullName evidence="4">Glycosyltransferase</fullName>
        <ecNumber evidence="4">2.4.1.-</ecNumber>
    </recommendedName>
</protein>
<keyword evidence="2 3" id="KW-0808">Transferase</keyword>
<feature type="domain" description="Glycosyltransferase N-terminal" evidence="5">
    <location>
        <begin position="24"/>
        <end position="249"/>
    </location>
</feature>
<evidence type="ECO:0000259" key="5">
    <source>
        <dbReference type="Pfam" id="PF26168"/>
    </source>
</evidence>
<evidence type="ECO:0000313" key="6">
    <source>
        <dbReference type="EMBL" id="GMN55385.1"/>
    </source>
</evidence>
<dbReference type="FunFam" id="3.40.50.2000:FF:000060">
    <property type="entry name" value="Glycosyltransferase"/>
    <property type="match status" value="1"/>
</dbReference>
<proteinExistence type="inferred from homology"/>
<keyword evidence="3" id="KW-0328">Glycosyltransferase</keyword>
<keyword evidence="7" id="KW-1185">Reference proteome</keyword>